<dbReference type="SUPFAM" id="SSF116734">
    <property type="entry name" value="DNA methylase specificity domain"/>
    <property type="match status" value="1"/>
</dbReference>
<evidence type="ECO:0000313" key="6">
    <source>
        <dbReference type="Proteomes" id="UP000682951"/>
    </source>
</evidence>
<dbReference type="Pfam" id="PF01420">
    <property type="entry name" value="Methylase_S"/>
    <property type="match status" value="1"/>
</dbReference>
<keyword evidence="2" id="KW-0680">Restriction system</keyword>
<reference evidence="5 6" key="1">
    <citation type="submission" date="2021-04" db="EMBL/GenBank/DDBJ databases">
        <title>Molecular and phenotypic characterization and identification of bacterial isolates recovered from the Anatolian ground squirrels (Spermophilus xanthoprymnus) and which have the potential to form a new species in the Campylobacter genus.</title>
        <authorList>
            <person name="Aydin F."/>
            <person name="Abay S."/>
            <person name="Kayman T."/>
            <person name="Karakaya E."/>
            <person name="Mustak H.K."/>
            <person name="Mustak I.B."/>
            <person name="Bilgin N."/>
            <person name="Duzler A."/>
            <person name="Sahin O."/>
            <person name="Guran O."/>
            <person name="Saticioglu I.B."/>
        </authorList>
    </citation>
    <scope>NUCLEOTIDE SEQUENCE [LARGE SCALE GENOMIC DNA]</scope>
    <source>
        <strain evidence="6">faydin-G24</strain>
    </source>
</reference>
<organism evidence="5 6">
    <name type="scientific">Campylobacter anatolicus</name>
    <dbReference type="NCBI Taxonomy" id="2829105"/>
    <lineage>
        <taxon>Bacteria</taxon>
        <taxon>Pseudomonadati</taxon>
        <taxon>Campylobacterota</taxon>
        <taxon>Epsilonproteobacteria</taxon>
        <taxon>Campylobacterales</taxon>
        <taxon>Campylobacteraceae</taxon>
        <taxon>Campylobacter</taxon>
    </lineage>
</organism>
<accession>A0ABS5HFS9</accession>
<dbReference type="RefSeq" id="WP_212141368.1">
    <property type="nucleotide sequence ID" value="NZ_JAGSSW010000001.1"/>
</dbReference>
<comment type="caution">
    <text evidence="5">The sequence shown here is derived from an EMBL/GenBank/DDBJ whole genome shotgun (WGS) entry which is preliminary data.</text>
</comment>
<evidence type="ECO:0000259" key="4">
    <source>
        <dbReference type="Pfam" id="PF01420"/>
    </source>
</evidence>
<name>A0ABS5HFS9_9BACT</name>
<dbReference type="GO" id="GO:0004519">
    <property type="term" value="F:endonuclease activity"/>
    <property type="evidence" value="ECO:0007669"/>
    <property type="project" value="UniProtKB-KW"/>
</dbReference>
<evidence type="ECO:0000313" key="5">
    <source>
        <dbReference type="EMBL" id="MBR8463098.1"/>
    </source>
</evidence>
<proteinExistence type="inferred from homology"/>
<sequence length="169" mass="19691">MFNHFDKIDWKEFFLSDICNINSGVRLIKANMKDGNIPFIGATDSNNGITNFVSNTNASFDKNVLGVNYNGSVVESFYHPYSCVFSDDVKRVSFKDKQGQNKYCHMFLKQMILQQKEKYRYAYKFNGDRMARQKVMMPANELGNIDFELMNRYIISKEMKNLIAILKDL</sequence>
<evidence type="ECO:0000256" key="1">
    <source>
        <dbReference type="ARBA" id="ARBA00010923"/>
    </source>
</evidence>
<keyword evidence="5" id="KW-0540">Nuclease</keyword>
<feature type="domain" description="Type I restriction modification DNA specificity" evidence="4">
    <location>
        <begin position="8"/>
        <end position="155"/>
    </location>
</feature>
<dbReference type="GO" id="GO:0016787">
    <property type="term" value="F:hydrolase activity"/>
    <property type="evidence" value="ECO:0007669"/>
    <property type="project" value="UniProtKB-KW"/>
</dbReference>
<evidence type="ECO:0000256" key="3">
    <source>
        <dbReference type="ARBA" id="ARBA00023125"/>
    </source>
</evidence>
<dbReference type="Proteomes" id="UP000682951">
    <property type="component" value="Unassembled WGS sequence"/>
</dbReference>
<dbReference type="Gene3D" id="3.90.220.20">
    <property type="entry name" value="DNA methylase specificity domains"/>
    <property type="match status" value="1"/>
</dbReference>
<dbReference type="InterPro" id="IPR000055">
    <property type="entry name" value="Restrct_endonuc_typeI_TRD"/>
</dbReference>
<keyword evidence="5" id="KW-0255">Endonuclease</keyword>
<dbReference type="EC" id="3.1.21.-" evidence="5"/>
<protein>
    <submittedName>
        <fullName evidence="5">Restriction endonuclease subunit S</fullName>
        <ecNumber evidence="5">3.1.21.-</ecNumber>
    </submittedName>
</protein>
<comment type="similarity">
    <text evidence="1">Belongs to the type-I restriction system S methylase family.</text>
</comment>
<gene>
    <name evidence="5" type="ORF">KDD93_00730</name>
</gene>
<dbReference type="EMBL" id="JAGSSW010000001">
    <property type="protein sequence ID" value="MBR8463098.1"/>
    <property type="molecule type" value="Genomic_DNA"/>
</dbReference>
<dbReference type="InterPro" id="IPR044946">
    <property type="entry name" value="Restrct_endonuc_typeI_TRD_sf"/>
</dbReference>
<evidence type="ECO:0000256" key="2">
    <source>
        <dbReference type="ARBA" id="ARBA00022747"/>
    </source>
</evidence>
<keyword evidence="6" id="KW-1185">Reference proteome</keyword>
<keyword evidence="5" id="KW-0378">Hydrolase</keyword>
<keyword evidence="3" id="KW-0238">DNA-binding</keyword>